<evidence type="ECO:0000256" key="1">
    <source>
        <dbReference type="ARBA" id="ARBA00004613"/>
    </source>
</evidence>
<dbReference type="GeneID" id="5853257"/>
<comment type="subcellular location">
    <subcellularLocation>
        <location evidence="1">Secreted</location>
    </subcellularLocation>
</comment>
<dbReference type="Pfam" id="PF00150">
    <property type="entry name" value="Cellulase"/>
    <property type="match status" value="1"/>
</dbReference>
<dbReference type="GO" id="GO:0009986">
    <property type="term" value="C:cell surface"/>
    <property type="evidence" value="ECO:0007669"/>
    <property type="project" value="TreeGrafter"/>
</dbReference>
<evidence type="ECO:0000256" key="3">
    <source>
        <dbReference type="ARBA" id="ARBA00022525"/>
    </source>
</evidence>
<dbReference type="InterPro" id="IPR001547">
    <property type="entry name" value="Glyco_hydro_5"/>
</dbReference>
<dbReference type="Proteomes" id="UP000008837">
    <property type="component" value="Unassembled WGS sequence"/>
</dbReference>
<evidence type="ECO:0000256" key="2">
    <source>
        <dbReference type="ARBA" id="ARBA00005641"/>
    </source>
</evidence>
<evidence type="ECO:0000256" key="4">
    <source>
        <dbReference type="ARBA" id="ARBA00022729"/>
    </source>
</evidence>
<keyword evidence="14" id="KW-1185">Reference proteome</keyword>
<dbReference type="InterPro" id="IPR050386">
    <property type="entry name" value="Glycosyl_hydrolase_5"/>
</dbReference>
<dbReference type="STRING" id="425265.A8QBV6"/>
<dbReference type="Gene3D" id="3.20.20.80">
    <property type="entry name" value="Glycosidases"/>
    <property type="match status" value="1"/>
</dbReference>
<dbReference type="GO" id="GO:0071555">
    <property type="term" value="P:cell wall organization"/>
    <property type="evidence" value="ECO:0007669"/>
    <property type="project" value="UniProtKB-KW"/>
</dbReference>
<evidence type="ECO:0000256" key="6">
    <source>
        <dbReference type="ARBA" id="ARBA00023295"/>
    </source>
</evidence>
<evidence type="ECO:0000259" key="12">
    <source>
        <dbReference type="Pfam" id="PF00150"/>
    </source>
</evidence>
<dbReference type="AlphaFoldDB" id="A8QBV6"/>
<organism evidence="13 14">
    <name type="scientific">Malassezia globosa (strain ATCC MYA-4612 / CBS 7966)</name>
    <name type="common">Dandruff-associated fungus</name>
    <dbReference type="NCBI Taxonomy" id="425265"/>
    <lineage>
        <taxon>Eukaryota</taxon>
        <taxon>Fungi</taxon>
        <taxon>Dikarya</taxon>
        <taxon>Basidiomycota</taxon>
        <taxon>Ustilaginomycotina</taxon>
        <taxon>Malasseziomycetes</taxon>
        <taxon>Malasseziales</taxon>
        <taxon>Malasseziaceae</taxon>
        <taxon>Malassezia</taxon>
    </lineage>
</organism>
<dbReference type="EC" id="3.2.1.58" evidence="9"/>
<dbReference type="SUPFAM" id="SSF51445">
    <property type="entry name" value="(Trans)glycosidases"/>
    <property type="match status" value="1"/>
</dbReference>
<dbReference type="InterPro" id="IPR017853">
    <property type="entry name" value="GH"/>
</dbReference>
<evidence type="ECO:0000256" key="5">
    <source>
        <dbReference type="ARBA" id="ARBA00022801"/>
    </source>
</evidence>
<evidence type="ECO:0000256" key="9">
    <source>
        <dbReference type="ARBA" id="ARBA00038929"/>
    </source>
</evidence>
<keyword evidence="3" id="KW-0964">Secreted</keyword>
<accession>A8QBV6</accession>
<reference evidence="13 14" key="1">
    <citation type="journal article" date="2007" name="Proc. Natl. Acad. Sci. U.S.A.">
        <title>Dandruff-associated Malassezia genomes reveal convergent and divergent virulence traits shared with plant and human fungal pathogens.</title>
        <authorList>
            <person name="Xu J."/>
            <person name="Saunders C.W."/>
            <person name="Hu P."/>
            <person name="Grant R.A."/>
            <person name="Boekhout T."/>
            <person name="Kuramae E.E."/>
            <person name="Kronstad J.W."/>
            <person name="Deangelis Y.M."/>
            <person name="Reeder N.L."/>
            <person name="Johnstone K.R."/>
            <person name="Leland M."/>
            <person name="Fieno A.M."/>
            <person name="Begley W.M."/>
            <person name="Sun Y."/>
            <person name="Lacey M.P."/>
            <person name="Chaudhary T."/>
            <person name="Keough T."/>
            <person name="Chu L."/>
            <person name="Sears R."/>
            <person name="Yuan B."/>
            <person name="Dawson T.L.Jr."/>
        </authorList>
    </citation>
    <scope>NUCLEOTIDE SEQUENCE [LARGE SCALE GENOMIC DNA]</scope>
    <source>
        <strain evidence="14">ATCC MYA-4612 / CBS 7966</strain>
    </source>
</reference>
<evidence type="ECO:0000313" key="13">
    <source>
        <dbReference type="EMBL" id="EDP41737.1"/>
    </source>
</evidence>
<dbReference type="GO" id="GO:0009251">
    <property type="term" value="P:glucan catabolic process"/>
    <property type="evidence" value="ECO:0007669"/>
    <property type="project" value="TreeGrafter"/>
</dbReference>
<evidence type="ECO:0000256" key="7">
    <source>
        <dbReference type="ARBA" id="ARBA00023316"/>
    </source>
</evidence>
<dbReference type="GO" id="GO:0004338">
    <property type="term" value="F:glucan exo-1,3-beta-glucosidase activity"/>
    <property type="evidence" value="ECO:0007669"/>
    <property type="project" value="UniProtKB-EC"/>
</dbReference>
<dbReference type="OrthoDB" id="62120at2759"/>
<keyword evidence="6 10" id="KW-0326">Glycosidase</keyword>
<evidence type="ECO:0000256" key="11">
    <source>
        <dbReference type="SAM" id="SignalP"/>
    </source>
</evidence>
<comment type="catalytic activity">
    <reaction evidence="8">
        <text>Successive hydrolysis of beta-D-glucose units from the non-reducing ends of (1-&gt;3)-beta-D-glucans, releasing alpha-glucose.</text>
        <dbReference type="EC" id="3.2.1.58"/>
    </reaction>
</comment>
<comment type="similarity">
    <text evidence="2 10">Belongs to the glycosyl hydrolase 5 (cellulase A) family.</text>
</comment>
<gene>
    <name evidence="13" type="ORF">MGL_3945</name>
</gene>
<feature type="domain" description="Glycoside hydrolase family 5" evidence="12">
    <location>
        <begin position="108"/>
        <end position="364"/>
    </location>
</feature>
<feature type="chain" id="PRO_5002728158" description="glucan 1,3-beta-glucosidase" evidence="11">
    <location>
        <begin position="23"/>
        <end position="428"/>
    </location>
</feature>
<evidence type="ECO:0000256" key="10">
    <source>
        <dbReference type="RuleBase" id="RU361153"/>
    </source>
</evidence>
<dbReference type="InParanoid" id="A8QBV6"/>
<dbReference type="GO" id="GO:0005576">
    <property type="term" value="C:extracellular region"/>
    <property type="evidence" value="ECO:0007669"/>
    <property type="project" value="UniProtKB-SubCell"/>
</dbReference>
<dbReference type="PANTHER" id="PTHR31297:SF1">
    <property type="entry name" value="GLUCAN 1,3-BETA-GLUCOSIDASE I_II-RELATED"/>
    <property type="match status" value="1"/>
</dbReference>
<keyword evidence="4 11" id="KW-0732">Signal</keyword>
<proteinExistence type="inferred from homology"/>
<evidence type="ECO:0000256" key="8">
    <source>
        <dbReference type="ARBA" id="ARBA00036824"/>
    </source>
</evidence>
<dbReference type="PANTHER" id="PTHR31297">
    <property type="entry name" value="GLUCAN ENDO-1,6-BETA-GLUCOSIDASE B"/>
    <property type="match status" value="1"/>
</dbReference>
<comment type="caution">
    <text evidence="13">The sequence shown here is derived from an EMBL/GenBank/DDBJ whole genome shotgun (WGS) entry which is preliminary data.</text>
</comment>
<protein>
    <recommendedName>
        <fullName evidence="9">glucan 1,3-beta-glucosidase</fullName>
        <ecNumber evidence="9">3.2.1.58</ecNumber>
    </recommendedName>
</protein>
<keyword evidence="5 10" id="KW-0378">Hydrolase</keyword>
<keyword evidence="7" id="KW-0961">Cell wall biogenesis/degradation</keyword>
<sequence length="428" mass="49228">MIYHLVPWVLAAVAVAVTIVDAEQIRKPASGMKTLRRKDGLPRWDWTSSDKKAYGTNLGGLFLLERWMYEDWMVQQGGDDAWDEYTMSKNLGGKMKPILNDHFESWFTEDHMNQLQGAGINMLRIPIGYWPFLSTEETGEPYQNASHLEKLSQIMNWSQDRGMYVLLDIHGLPGSQNNDQSSGRNYTSNNDQQIVDWYSDENQKHSRKMVHNILNWLDAQPSKSVVAGITTVNEPKVFDNGDYHNKLREFYDFSLKALKPHGIALVAHHAFVADPYDYWHDYADRQERGTFVFDDHPYPAWFQNPEPTNRKDLIQNICNFRDQMSGFPAPVLYGEFSGITAVDDNDWVGHYVKTQLKVYGWSAGSTFLNFRMNFASNPVLSLPDHLQWKYSMLNLLDGLIPSRDQSKSVVDWTDSLSSRCGGNPHLSW</sequence>
<dbReference type="RefSeq" id="XP_001728951.1">
    <property type="nucleotide sequence ID" value="XM_001728899.1"/>
</dbReference>
<dbReference type="EMBL" id="AAYY01000016">
    <property type="protein sequence ID" value="EDP41737.1"/>
    <property type="molecule type" value="Genomic_DNA"/>
</dbReference>
<name>A8QBV6_MALGO</name>
<evidence type="ECO:0000313" key="14">
    <source>
        <dbReference type="Proteomes" id="UP000008837"/>
    </source>
</evidence>
<feature type="signal peptide" evidence="11">
    <location>
        <begin position="1"/>
        <end position="22"/>
    </location>
</feature>
<dbReference type="KEGG" id="mgl:MGL_3945"/>
<dbReference type="VEuPathDB" id="FungiDB:MGL_3945"/>